<feature type="domain" description="HTH cro/C1-type" evidence="1">
    <location>
        <begin position="65"/>
        <end position="119"/>
    </location>
</feature>
<dbReference type="InterPro" id="IPR010982">
    <property type="entry name" value="Lambda_DNA-bd_dom_sf"/>
</dbReference>
<evidence type="ECO:0000313" key="2">
    <source>
        <dbReference type="EMBL" id="UGS40579.1"/>
    </source>
</evidence>
<evidence type="ECO:0000259" key="1">
    <source>
        <dbReference type="SMART" id="SM00530"/>
    </source>
</evidence>
<name>A0ABY3S3E3_9ENTR</name>
<dbReference type="InterPro" id="IPR039060">
    <property type="entry name" value="Antitox_HigA"/>
</dbReference>
<reference evidence="2 3" key="1">
    <citation type="journal article" date="2022" name="Int. J. Syst. Evol. Microbiol.">
        <title>Pseudocitrobacter corydidari sp. nov., isolated from the Asian emerald cockroach Corydidarum magnifica.</title>
        <authorList>
            <person name="Guzman J."/>
            <person name="Poehlein A."/>
            <person name="Glaeser S.P."/>
            <person name="Schwengers O."/>
            <person name="Blom J."/>
            <person name="Hollensteiner J."/>
            <person name="Kampfer P."/>
            <person name="Vilcinskas A."/>
        </authorList>
    </citation>
    <scope>NUCLEOTIDE SEQUENCE [LARGE SCALE GENOMIC DNA]</scope>
    <source>
        <strain evidence="2">G163CM</strain>
    </source>
</reference>
<keyword evidence="3" id="KW-1185">Reference proteome</keyword>
<sequence>MMNMQLKPIRNEEDYEAALRTVSPMFDNEPAQGTPEGDYFEVMCLLIEEYEKKQYPIAPPDPIEAIKFRMEQQGLSIKDLEPAIGKSNRVYEVLAGTRNLTLPMIRRLHTQLGIPLQSLIGV</sequence>
<protein>
    <recommendedName>
        <fullName evidence="1">HTH cro/C1-type domain-containing protein</fullName>
    </recommendedName>
</protein>
<proteinExistence type="predicted"/>
<accession>A0ABY3S3E3</accession>
<dbReference type="SUPFAM" id="SSF47413">
    <property type="entry name" value="lambda repressor-like DNA-binding domains"/>
    <property type="match status" value="1"/>
</dbReference>
<dbReference type="SMART" id="SM00530">
    <property type="entry name" value="HTH_XRE"/>
    <property type="match status" value="1"/>
</dbReference>
<dbReference type="PANTHER" id="PTHR40455:SF1">
    <property type="entry name" value="ANTITOXIN HIGA"/>
    <property type="match status" value="1"/>
</dbReference>
<dbReference type="EMBL" id="CP087880">
    <property type="protein sequence ID" value="UGS40579.1"/>
    <property type="molecule type" value="Genomic_DNA"/>
</dbReference>
<evidence type="ECO:0000313" key="3">
    <source>
        <dbReference type="Proteomes" id="UP001199659"/>
    </source>
</evidence>
<gene>
    <name evidence="2" type="ORF">G163CM_12770</name>
</gene>
<dbReference type="PANTHER" id="PTHR40455">
    <property type="entry name" value="ANTITOXIN HIGA"/>
    <property type="match status" value="1"/>
</dbReference>
<organism evidence="2 3">
    <name type="scientific">Pseudocitrobacter corydidari</name>
    <dbReference type="NCBI Taxonomy" id="2891570"/>
    <lineage>
        <taxon>Bacteria</taxon>
        <taxon>Pseudomonadati</taxon>
        <taxon>Pseudomonadota</taxon>
        <taxon>Gammaproteobacteria</taxon>
        <taxon>Enterobacterales</taxon>
        <taxon>Enterobacteriaceae</taxon>
        <taxon>Pseudocitrobacter</taxon>
    </lineage>
</organism>
<dbReference type="Proteomes" id="UP001199659">
    <property type="component" value="Chromosome"/>
</dbReference>
<dbReference type="InterPro" id="IPR001387">
    <property type="entry name" value="Cro/C1-type_HTH"/>
</dbReference>